<accession>A0A4Y7RJH2</accession>
<dbReference type="OrthoDB" id="2990863at2"/>
<reference evidence="1 2" key="1">
    <citation type="journal article" date="2018" name="Environ. Microbiol.">
        <title>Novel energy conservation strategies and behaviour of Pelotomaculum schinkii driving syntrophic propionate catabolism.</title>
        <authorList>
            <person name="Hidalgo-Ahumada C.A.P."/>
            <person name="Nobu M.K."/>
            <person name="Narihiro T."/>
            <person name="Tamaki H."/>
            <person name="Liu W.T."/>
            <person name="Kamagata Y."/>
            <person name="Stams A.J.M."/>
            <person name="Imachi H."/>
            <person name="Sousa D.Z."/>
        </authorList>
    </citation>
    <scope>NUCLEOTIDE SEQUENCE [LARGE SCALE GENOMIC DNA]</scope>
    <source>
        <strain evidence="1 2">MGP</strain>
    </source>
</reference>
<evidence type="ECO:0000313" key="1">
    <source>
        <dbReference type="EMBL" id="TEB09144.1"/>
    </source>
</evidence>
<dbReference type="AlphaFoldDB" id="A0A4Y7RJH2"/>
<sequence>MIAIAKNLVENLLIQAGIPKAGIYHEESAFDRVKAMPFAVILAGDEKFEEKKRRVTKFTGQEGRRFMRHQRYERTSPLEITVMHKTEDDVDKVLTAVLETVPDGVDDGKGNYTPIRPAGIQWMTGQRDRAGAVLILHFIGGIYQDKDMAVVESVVINVKGE</sequence>
<evidence type="ECO:0000313" key="2">
    <source>
        <dbReference type="Proteomes" id="UP000297597"/>
    </source>
</evidence>
<gene>
    <name evidence="1" type="ORF">Pmgp_03365</name>
</gene>
<protein>
    <submittedName>
        <fullName evidence="1">Uncharacterized protein</fullName>
    </submittedName>
</protein>
<comment type="caution">
    <text evidence="1">The sequence shown here is derived from an EMBL/GenBank/DDBJ whole genome shotgun (WGS) entry which is preliminary data.</text>
</comment>
<dbReference type="RefSeq" id="WP_153189233.1">
    <property type="nucleotide sequence ID" value="NZ_QFFZ01000058.1"/>
</dbReference>
<dbReference type="EMBL" id="QFFZ01000058">
    <property type="protein sequence ID" value="TEB09144.1"/>
    <property type="molecule type" value="Genomic_DNA"/>
</dbReference>
<proteinExistence type="predicted"/>
<keyword evidence="2" id="KW-1185">Reference proteome</keyword>
<dbReference type="Proteomes" id="UP000297597">
    <property type="component" value="Unassembled WGS sequence"/>
</dbReference>
<organism evidence="1 2">
    <name type="scientific">Pelotomaculum propionicicum</name>
    <dbReference type="NCBI Taxonomy" id="258475"/>
    <lineage>
        <taxon>Bacteria</taxon>
        <taxon>Bacillati</taxon>
        <taxon>Bacillota</taxon>
        <taxon>Clostridia</taxon>
        <taxon>Eubacteriales</taxon>
        <taxon>Desulfotomaculaceae</taxon>
        <taxon>Pelotomaculum</taxon>
    </lineage>
</organism>
<name>A0A4Y7RJH2_9FIRM</name>